<accession>A0A8S5NKV2</accession>
<evidence type="ECO:0000313" key="2">
    <source>
        <dbReference type="EMBL" id="DAD94983.1"/>
    </source>
</evidence>
<protein>
    <submittedName>
        <fullName evidence="2">Uncharacterized protein</fullName>
    </submittedName>
</protein>
<reference evidence="2" key="1">
    <citation type="journal article" date="2021" name="Proc. Natl. Acad. Sci. U.S.A.">
        <title>A Catalog of Tens of Thousands of Viruses from Human Metagenomes Reveals Hidden Associations with Chronic Diseases.</title>
        <authorList>
            <person name="Tisza M.J."/>
            <person name="Buck C.B."/>
        </authorList>
    </citation>
    <scope>NUCLEOTIDE SEQUENCE</scope>
    <source>
        <strain evidence="2">Ct3Md4</strain>
    </source>
</reference>
<evidence type="ECO:0000256" key="1">
    <source>
        <dbReference type="SAM" id="Coils"/>
    </source>
</evidence>
<sequence>MNEQIYTSMIQDIASQNANLTIEKAEFKARLQSTVSELEQAKSQLEHYQNVLASDSALNDLFNEAAQKGAANE</sequence>
<proteinExistence type="predicted"/>
<keyword evidence="1" id="KW-0175">Coiled coil</keyword>
<feature type="coiled-coil region" evidence="1">
    <location>
        <begin position="10"/>
        <end position="51"/>
    </location>
</feature>
<organism evidence="2">
    <name type="scientific">Siphoviridae sp. ct3Md4</name>
    <dbReference type="NCBI Taxonomy" id="2826282"/>
    <lineage>
        <taxon>Viruses</taxon>
        <taxon>Duplodnaviria</taxon>
        <taxon>Heunggongvirae</taxon>
        <taxon>Uroviricota</taxon>
        <taxon>Caudoviricetes</taxon>
    </lineage>
</organism>
<dbReference type="EMBL" id="BK015187">
    <property type="protein sequence ID" value="DAD94983.1"/>
    <property type="molecule type" value="Genomic_DNA"/>
</dbReference>
<name>A0A8S5NKV2_9CAUD</name>